<feature type="domain" description="Mur ligase central" evidence="10">
    <location>
        <begin position="114"/>
        <end position="283"/>
    </location>
</feature>
<keyword evidence="7 8" id="KW-0132">Cell division</keyword>
<evidence type="ECO:0000259" key="10">
    <source>
        <dbReference type="Pfam" id="PF08245"/>
    </source>
</evidence>
<evidence type="ECO:0000313" key="12">
    <source>
        <dbReference type="Proteomes" id="UP000027284"/>
    </source>
</evidence>
<keyword evidence="7 8" id="KW-0573">Peptidoglycan synthesis</keyword>
<evidence type="ECO:0000256" key="5">
    <source>
        <dbReference type="ARBA" id="ARBA00022741"/>
    </source>
</evidence>
<evidence type="ECO:0000256" key="8">
    <source>
        <dbReference type="RuleBase" id="RU003664"/>
    </source>
</evidence>
<sequence>MSGLHWRRALVIGLGVSGVDACRLLRAKGVEVRAADRASREELAFRLAELPPEVEVHLGEVGPEVLADVDGVVVSPGVPPSAPLVQEAQRRGLEVIPEVELAFRFAGSTPIIGVTGSNGKSTVTELLGLVLKTAGFKVAVGANLGPAASGMVLRGGWEVMVWELSSFQLELTQSLRPKVAVFLNLSPDHLDRHGSMEAYRQAKAKIFAFQTPDDHAVINQDDPQVASLATRAQRHGYSLRCQDAEACFDGTHLMLQGRVLMARQALPLPGDHNVANALAAALACRVFGLDRDAIVAGLRAARSLPHRHELVAEINGVRYVDDSKGTNVGAVVAGLSGYPPRRVHLILGGLSKGQDFRELIPAVRERVLRAYLIGQAADELEKALTGVVPVEKCGTLEEAVRIAHLCALPGDVVLLSPACASFDQFHDYAHRGHEFARLVHALAGEENA</sequence>
<comment type="similarity">
    <text evidence="7">Belongs to the MurCDEF family.</text>
</comment>
<proteinExistence type="inferred from homology"/>
<dbReference type="SUPFAM" id="SSF53623">
    <property type="entry name" value="MurD-like peptide ligases, catalytic domain"/>
    <property type="match status" value="1"/>
</dbReference>
<dbReference type="UniPathway" id="UPA00219"/>
<organism evidence="11 12">
    <name type="scientific">Thermoanaerobaculum aquaticum</name>
    <dbReference type="NCBI Taxonomy" id="1312852"/>
    <lineage>
        <taxon>Bacteria</taxon>
        <taxon>Pseudomonadati</taxon>
        <taxon>Acidobacteriota</taxon>
        <taxon>Thermoanaerobaculia</taxon>
        <taxon>Thermoanaerobaculales</taxon>
        <taxon>Thermoanaerobaculaceae</taxon>
        <taxon>Thermoanaerobaculum</taxon>
    </lineage>
</organism>
<evidence type="ECO:0000259" key="9">
    <source>
        <dbReference type="Pfam" id="PF02875"/>
    </source>
</evidence>
<evidence type="ECO:0000313" key="11">
    <source>
        <dbReference type="EMBL" id="KDA54826.1"/>
    </source>
</evidence>
<comment type="catalytic activity">
    <reaction evidence="7 8">
        <text>UDP-N-acetyl-alpha-D-muramoyl-L-alanine + D-glutamate + ATP = UDP-N-acetyl-alpha-D-muramoyl-L-alanyl-D-glutamate + ADP + phosphate + H(+)</text>
        <dbReference type="Rhea" id="RHEA:16429"/>
        <dbReference type="ChEBI" id="CHEBI:15378"/>
        <dbReference type="ChEBI" id="CHEBI:29986"/>
        <dbReference type="ChEBI" id="CHEBI:30616"/>
        <dbReference type="ChEBI" id="CHEBI:43474"/>
        <dbReference type="ChEBI" id="CHEBI:83898"/>
        <dbReference type="ChEBI" id="CHEBI:83900"/>
        <dbReference type="ChEBI" id="CHEBI:456216"/>
        <dbReference type="EC" id="6.3.2.9"/>
    </reaction>
</comment>
<dbReference type="Pfam" id="PF08245">
    <property type="entry name" value="Mur_ligase_M"/>
    <property type="match status" value="1"/>
</dbReference>
<dbReference type="InterPro" id="IPR013221">
    <property type="entry name" value="Mur_ligase_cen"/>
</dbReference>
<dbReference type="EC" id="6.3.2.9" evidence="7 8"/>
<keyword evidence="12" id="KW-1185">Reference proteome</keyword>
<reference evidence="11 12" key="1">
    <citation type="submission" date="2014-04" db="EMBL/GenBank/DDBJ databases">
        <title>The Genome Sequence of Thermoanaerobaculum aquaticum MP-01, The First Cultivated Group 23 Acidobacterium.</title>
        <authorList>
            <person name="Stamps B.W."/>
            <person name="Losey N.A."/>
            <person name="Lawson P.A."/>
            <person name="Stevenson B.S."/>
        </authorList>
    </citation>
    <scope>NUCLEOTIDE SEQUENCE [LARGE SCALE GENOMIC DNA]</scope>
    <source>
        <strain evidence="11 12">MP-01</strain>
    </source>
</reference>
<dbReference type="GO" id="GO:0009252">
    <property type="term" value="P:peptidoglycan biosynthetic process"/>
    <property type="evidence" value="ECO:0007669"/>
    <property type="project" value="UniProtKB-UniRule"/>
</dbReference>
<dbReference type="Gene3D" id="3.90.190.20">
    <property type="entry name" value="Mur ligase, C-terminal domain"/>
    <property type="match status" value="1"/>
</dbReference>
<dbReference type="PANTHER" id="PTHR43692">
    <property type="entry name" value="UDP-N-ACETYLMURAMOYLALANINE--D-GLUTAMATE LIGASE"/>
    <property type="match status" value="1"/>
</dbReference>
<dbReference type="Gene3D" id="3.40.50.720">
    <property type="entry name" value="NAD(P)-binding Rossmann-like Domain"/>
    <property type="match status" value="1"/>
</dbReference>
<dbReference type="GO" id="GO:0005737">
    <property type="term" value="C:cytoplasm"/>
    <property type="evidence" value="ECO:0007669"/>
    <property type="project" value="UniProtKB-SubCell"/>
</dbReference>
<dbReference type="SUPFAM" id="SSF51984">
    <property type="entry name" value="MurCD N-terminal domain"/>
    <property type="match status" value="1"/>
</dbReference>
<evidence type="ECO:0000256" key="2">
    <source>
        <dbReference type="ARBA" id="ARBA00004752"/>
    </source>
</evidence>
<evidence type="ECO:0000256" key="3">
    <source>
        <dbReference type="ARBA" id="ARBA00022490"/>
    </source>
</evidence>
<evidence type="ECO:0000256" key="4">
    <source>
        <dbReference type="ARBA" id="ARBA00022598"/>
    </source>
</evidence>
<comment type="caution">
    <text evidence="11">The sequence shown here is derived from an EMBL/GenBank/DDBJ whole genome shotgun (WGS) entry which is preliminary data.</text>
</comment>
<keyword evidence="7 8" id="KW-0131">Cell cycle</keyword>
<dbReference type="GO" id="GO:0008360">
    <property type="term" value="P:regulation of cell shape"/>
    <property type="evidence" value="ECO:0007669"/>
    <property type="project" value="UniProtKB-KW"/>
</dbReference>
<accession>A0A062Y340</accession>
<evidence type="ECO:0000256" key="6">
    <source>
        <dbReference type="ARBA" id="ARBA00022840"/>
    </source>
</evidence>
<dbReference type="GO" id="GO:0051301">
    <property type="term" value="P:cell division"/>
    <property type="evidence" value="ECO:0007669"/>
    <property type="project" value="UniProtKB-KW"/>
</dbReference>
<dbReference type="GO" id="GO:0005524">
    <property type="term" value="F:ATP binding"/>
    <property type="evidence" value="ECO:0007669"/>
    <property type="project" value="UniProtKB-UniRule"/>
</dbReference>
<feature type="domain" description="Mur ligase C-terminal" evidence="9">
    <location>
        <begin position="306"/>
        <end position="419"/>
    </location>
</feature>
<dbReference type="SUPFAM" id="SSF53244">
    <property type="entry name" value="MurD-like peptide ligases, peptide-binding domain"/>
    <property type="match status" value="1"/>
</dbReference>
<dbReference type="Pfam" id="PF02875">
    <property type="entry name" value="Mur_ligase_C"/>
    <property type="match status" value="1"/>
</dbReference>
<gene>
    <name evidence="7" type="primary">murD</name>
    <name evidence="11" type="ORF">EG19_07510</name>
</gene>
<dbReference type="InterPro" id="IPR005762">
    <property type="entry name" value="MurD"/>
</dbReference>
<dbReference type="Gene3D" id="3.40.1190.10">
    <property type="entry name" value="Mur-like, catalytic domain"/>
    <property type="match status" value="1"/>
</dbReference>
<keyword evidence="7 8" id="KW-0133">Cell shape</keyword>
<dbReference type="GO" id="GO:0008764">
    <property type="term" value="F:UDP-N-acetylmuramoylalanine-D-glutamate ligase activity"/>
    <property type="evidence" value="ECO:0007669"/>
    <property type="project" value="UniProtKB-UniRule"/>
</dbReference>
<dbReference type="GO" id="GO:0071555">
    <property type="term" value="P:cell wall organization"/>
    <property type="evidence" value="ECO:0007669"/>
    <property type="project" value="UniProtKB-KW"/>
</dbReference>
<comment type="subcellular location">
    <subcellularLocation>
        <location evidence="1 7 8">Cytoplasm</location>
    </subcellularLocation>
</comment>
<comment type="pathway">
    <text evidence="2 7 8">Cell wall biogenesis; peptidoglycan biosynthesis.</text>
</comment>
<dbReference type="Pfam" id="PF21799">
    <property type="entry name" value="MurD-like_N"/>
    <property type="match status" value="1"/>
</dbReference>
<protein>
    <recommendedName>
        <fullName evidence="7 8">UDP-N-acetylmuramoylalanine--D-glutamate ligase</fullName>
        <ecNumber evidence="7 8">6.3.2.9</ecNumber>
    </recommendedName>
    <alternativeName>
        <fullName evidence="7">D-glutamic acid-adding enzyme</fullName>
    </alternativeName>
    <alternativeName>
        <fullName evidence="7">UDP-N-acetylmuramoyl-L-alanyl-D-glutamate synthetase</fullName>
    </alternativeName>
</protein>
<dbReference type="PANTHER" id="PTHR43692:SF1">
    <property type="entry name" value="UDP-N-ACETYLMURAMOYLALANINE--D-GLUTAMATE LIGASE"/>
    <property type="match status" value="1"/>
</dbReference>
<dbReference type="EMBL" id="JMFG01000003">
    <property type="protein sequence ID" value="KDA54826.1"/>
    <property type="molecule type" value="Genomic_DNA"/>
</dbReference>
<evidence type="ECO:0000256" key="7">
    <source>
        <dbReference type="HAMAP-Rule" id="MF_00639"/>
    </source>
</evidence>
<keyword evidence="5 7" id="KW-0547">Nucleotide-binding</keyword>
<feature type="binding site" evidence="7">
    <location>
        <begin position="116"/>
        <end position="122"/>
    </location>
    <ligand>
        <name>ATP</name>
        <dbReference type="ChEBI" id="CHEBI:30616"/>
    </ligand>
</feature>
<dbReference type="InterPro" id="IPR036615">
    <property type="entry name" value="Mur_ligase_C_dom_sf"/>
</dbReference>
<dbReference type="OrthoDB" id="9809796at2"/>
<dbReference type="NCBIfam" id="TIGR01087">
    <property type="entry name" value="murD"/>
    <property type="match status" value="1"/>
</dbReference>
<dbReference type="InterPro" id="IPR036565">
    <property type="entry name" value="Mur-like_cat_sf"/>
</dbReference>
<comment type="function">
    <text evidence="7 8">Cell wall formation. Catalyzes the addition of glutamate to the nucleotide precursor UDP-N-acetylmuramoyl-L-alanine (UMA).</text>
</comment>
<dbReference type="HAMAP" id="MF_00639">
    <property type="entry name" value="MurD"/>
    <property type="match status" value="1"/>
</dbReference>
<dbReference type="InterPro" id="IPR004101">
    <property type="entry name" value="Mur_ligase_C"/>
</dbReference>
<keyword evidence="3 7" id="KW-0963">Cytoplasm</keyword>
<keyword evidence="7 8" id="KW-0961">Cell wall biogenesis/degradation</keyword>
<keyword evidence="4 7" id="KW-0436">Ligase</keyword>
<name>A0A062Y340_9BACT</name>
<keyword evidence="6 7" id="KW-0067">ATP-binding</keyword>
<evidence type="ECO:0000256" key="1">
    <source>
        <dbReference type="ARBA" id="ARBA00004496"/>
    </source>
</evidence>
<dbReference type="Proteomes" id="UP000027284">
    <property type="component" value="Unassembled WGS sequence"/>
</dbReference>
<dbReference type="STRING" id="1312852.EG19_07510"/>
<dbReference type="AlphaFoldDB" id="A0A062Y340"/>